<proteinExistence type="predicted"/>
<protein>
    <submittedName>
        <fullName evidence="2">Uncharacterized protein</fullName>
    </submittedName>
</protein>
<dbReference type="Proteomes" id="UP001153269">
    <property type="component" value="Unassembled WGS sequence"/>
</dbReference>
<name>A0A9N7VB49_PLEPL</name>
<feature type="region of interest" description="Disordered" evidence="1">
    <location>
        <begin position="1"/>
        <end position="22"/>
    </location>
</feature>
<evidence type="ECO:0000313" key="3">
    <source>
        <dbReference type="Proteomes" id="UP001153269"/>
    </source>
</evidence>
<evidence type="ECO:0000313" key="2">
    <source>
        <dbReference type="EMBL" id="CAB1449347.1"/>
    </source>
</evidence>
<sequence>MPQLTFGAELRDGGRRRSPLVMTAPPPNTCYVVSARGYHGPGPYPCSPNEARRAGCRAMPPSSLSPSLSDPEPGQLWARSHVSRRFPCEKLPRWRDSTAQLGSSVQRCVHQLRQHLPALPPHRALMLLLLLLRAAGARLTTCIPSLCAAVCQCRRPPTVPADAQNLTGKSMLPMSVQTEEKKRPLLEDGVMWWCLLQWSDYLLGGARRHLVM</sequence>
<dbReference type="AlphaFoldDB" id="A0A9N7VB49"/>
<accession>A0A9N7VB49</accession>
<gene>
    <name evidence="2" type="ORF">PLEPLA_LOCUS37028</name>
</gene>
<organism evidence="2 3">
    <name type="scientific">Pleuronectes platessa</name>
    <name type="common">European plaice</name>
    <dbReference type="NCBI Taxonomy" id="8262"/>
    <lineage>
        <taxon>Eukaryota</taxon>
        <taxon>Metazoa</taxon>
        <taxon>Chordata</taxon>
        <taxon>Craniata</taxon>
        <taxon>Vertebrata</taxon>
        <taxon>Euteleostomi</taxon>
        <taxon>Actinopterygii</taxon>
        <taxon>Neopterygii</taxon>
        <taxon>Teleostei</taxon>
        <taxon>Neoteleostei</taxon>
        <taxon>Acanthomorphata</taxon>
        <taxon>Carangaria</taxon>
        <taxon>Pleuronectiformes</taxon>
        <taxon>Pleuronectoidei</taxon>
        <taxon>Pleuronectidae</taxon>
        <taxon>Pleuronectes</taxon>
    </lineage>
</organism>
<comment type="caution">
    <text evidence="2">The sequence shown here is derived from an EMBL/GenBank/DDBJ whole genome shotgun (WGS) entry which is preliminary data.</text>
</comment>
<keyword evidence="3" id="KW-1185">Reference proteome</keyword>
<reference evidence="2" key="1">
    <citation type="submission" date="2020-03" db="EMBL/GenBank/DDBJ databases">
        <authorList>
            <person name="Weist P."/>
        </authorList>
    </citation>
    <scope>NUCLEOTIDE SEQUENCE</scope>
</reference>
<evidence type="ECO:0000256" key="1">
    <source>
        <dbReference type="SAM" id="MobiDB-lite"/>
    </source>
</evidence>
<dbReference type="EMBL" id="CADEAL010004012">
    <property type="protein sequence ID" value="CAB1449347.1"/>
    <property type="molecule type" value="Genomic_DNA"/>
</dbReference>